<name>A0A4Y2LF58_ARAVE</name>
<dbReference type="Gene3D" id="3.50.50.60">
    <property type="entry name" value="FAD/NAD(P)-binding domain"/>
    <property type="match status" value="1"/>
</dbReference>
<dbReference type="InterPro" id="IPR050281">
    <property type="entry name" value="Flavin_monoamine_oxidase"/>
</dbReference>
<comment type="cofactor">
    <cofactor evidence="1">
        <name>FAD</name>
        <dbReference type="ChEBI" id="CHEBI:57692"/>
    </cofactor>
</comment>
<dbReference type="OrthoDB" id="2019015at2759"/>
<dbReference type="SUPFAM" id="SSF54373">
    <property type="entry name" value="FAD-linked reductases, C-terminal domain"/>
    <property type="match status" value="1"/>
</dbReference>
<sequence>MAAVAEENESETKTQSTTCYKIIIIGAGIAGISAAHHLVKNRETDFIILEARNRIGGRIISIPLGEDQVDLGATWIHGVLGNSIYELAVSNRLISLTNDQDPHTVVATTEDGKRVPISVVDEVYSAYFWFSKRCEEYFLLHLQTPPEIDSVGKHLEMDISAYLQQYQGEDAVMRRKVFDHLLSRETCITGCHSMDETSLSDFGSYTELPGGNVSIPGGFQQIINFLADILPKESIKLPCEVTRIKWKMKKQNQDNESTKESNPSNSSTACNQITIECNDGSKWLAKHVIVTLPLGVLKSKAEELFEPKLPEYKLECIKNLSFGVVNKIYLEYDRPFLNAEISEVITLWSRTEETDMSKIWFRKIYSFRRCTENILLAWVSGHEAEYLETLSEEQVSSTCTDILRKFLNDPYIPKPCKVVCTSWKSHPFSRGSYTYIGVKGSQRDIDLLATPIYADPYHSKPALMFAGEATHSSFYSTTHGAFLSGKKCAELLLEPDSDPNHKHDKSGQCTDKDMSSWIRGIDLT</sequence>
<reference evidence="9 10" key="1">
    <citation type="journal article" date="2019" name="Sci. Rep.">
        <title>Orb-weaving spider Araneus ventricosus genome elucidates the spidroin gene catalogue.</title>
        <authorList>
            <person name="Kono N."/>
            <person name="Nakamura H."/>
            <person name="Ohtoshi R."/>
            <person name="Moran D.A.P."/>
            <person name="Shinohara A."/>
            <person name="Yoshida Y."/>
            <person name="Fujiwara M."/>
            <person name="Mori M."/>
            <person name="Tomita M."/>
            <person name="Arakawa K."/>
        </authorList>
    </citation>
    <scope>NUCLEOTIDE SEQUENCE [LARGE SCALE GENOMIC DNA]</scope>
</reference>
<feature type="domain" description="Amine oxidase" evidence="8">
    <location>
        <begin position="29"/>
        <end position="492"/>
    </location>
</feature>
<comment type="caution">
    <text evidence="9">The sequence shown here is derived from an EMBL/GenBank/DDBJ whole genome shotgun (WGS) entry which is preliminary data.</text>
</comment>
<dbReference type="AlphaFoldDB" id="A0A4Y2LF58"/>
<gene>
    <name evidence="9" type="primary">PAOX</name>
    <name evidence="9" type="ORF">AVEN_132387_1</name>
</gene>
<evidence type="ECO:0000313" key="9">
    <source>
        <dbReference type="EMBL" id="GBN13328.1"/>
    </source>
</evidence>
<comment type="subcellular location">
    <subcellularLocation>
        <location evidence="2">Cytoplasm</location>
    </subcellularLocation>
</comment>
<evidence type="ECO:0000256" key="1">
    <source>
        <dbReference type="ARBA" id="ARBA00001974"/>
    </source>
</evidence>
<comment type="similarity">
    <text evidence="3">Belongs to the flavin monoamine oxidase family.</text>
</comment>
<proteinExistence type="inferred from homology"/>
<dbReference type="PANTHER" id="PTHR10742:SF405">
    <property type="entry name" value="PEROXISOMAL N(1)-ACETYL-SPERMINE_SPERMIDINE OXIDASE"/>
    <property type="match status" value="1"/>
</dbReference>
<evidence type="ECO:0000313" key="10">
    <source>
        <dbReference type="Proteomes" id="UP000499080"/>
    </source>
</evidence>
<protein>
    <submittedName>
        <fullName evidence="9">Peroxisomal N(1)-acetyl-spermine/spermidine oxidase</fullName>
    </submittedName>
</protein>
<evidence type="ECO:0000256" key="7">
    <source>
        <dbReference type="ARBA" id="ARBA00023002"/>
    </source>
</evidence>
<keyword evidence="4" id="KW-0963">Cytoplasm</keyword>
<evidence type="ECO:0000256" key="3">
    <source>
        <dbReference type="ARBA" id="ARBA00005995"/>
    </source>
</evidence>
<evidence type="ECO:0000256" key="4">
    <source>
        <dbReference type="ARBA" id="ARBA00022490"/>
    </source>
</evidence>
<dbReference type="Proteomes" id="UP000499080">
    <property type="component" value="Unassembled WGS sequence"/>
</dbReference>
<dbReference type="GO" id="GO:0046592">
    <property type="term" value="F:polyamine oxidase activity"/>
    <property type="evidence" value="ECO:0007669"/>
    <property type="project" value="TreeGrafter"/>
</dbReference>
<dbReference type="SUPFAM" id="SSF51905">
    <property type="entry name" value="FAD/NAD(P)-binding domain"/>
    <property type="match status" value="1"/>
</dbReference>
<dbReference type="Pfam" id="PF01593">
    <property type="entry name" value="Amino_oxidase"/>
    <property type="match status" value="1"/>
</dbReference>
<dbReference type="InterPro" id="IPR036188">
    <property type="entry name" value="FAD/NAD-bd_sf"/>
</dbReference>
<evidence type="ECO:0000256" key="5">
    <source>
        <dbReference type="ARBA" id="ARBA00022630"/>
    </source>
</evidence>
<keyword evidence="7" id="KW-0560">Oxidoreductase</keyword>
<organism evidence="9 10">
    <name type="scientific">Araneus ventricosus</name>
    <name type="common">Orbweaver spider</name>
    <name type="synonym">Epeira ventricosa</name>
    <dbReference type="NCBI Taxonomy" id="182803"/>
    <lineage>
        <taxon>Eukaryota</taxon>
        <taxon>Metazoa</taxon>
        <taxon>Ecdysozoa</taxon>
        <taxon>Arthropoda</taxon>
        <taxon>Chelicerata</taxon>
        <taxon>Arachnida</taxon>
        <taxon>Araneae</taxon>
        <taxon>Araneomorphae</taxon>
        <taxon>Entelegynae</taxon>
        <taxon>Araneoidea</taxon>
        <taxon>Araneidae</taxon>
        <taxon>Araneus</taxon>
    </lineage>
</organism>
<dbReference type="Gene3D" id="3.90.660.10">
    <property type="match status" value="1"/>
</dbReference>
<dbReference type="EMBL" id="BGPR01005772">
    <property type="protein sequence ID" value="GBN13328.1"/>
    <property type="molecule type" value="Genomic_DNA"/>
</dbReference>
<keyword evidence="5" id="KW-0285">Flavoprotein</keyword>
<accession>A0A4Y2LF58</accession>
<keyword evidence="10" id="KW-1185">Reference proteome</keyword>
<dbReference type="InterPro" id="IPR002937">
    <property type="entry name" value="Amino_oxidase"/>
</dbReference>
<keyword evidence="6" id="KW-0274">FAD</keyword>
<evidence type="ECO:0000259" key="8">
    <source>
        <dbReference type="Pfam" id="PF01593"/>
    </source>
</evidence>
<evidence type="ECO:0000256" key="6">
    <source>
        <dbReference type="ARBA" id="ARBA00022827"/>
    </source>
</evidence>
<evidence type="ECO:0000256" key="2">
    <source>
        <dbReference type="ARBA" id="ARBA00004496"/>
    </source>
</evidence>
<dbReference type="PANTHER" id="PTHR10742">
    <property type="entry name" value="FLAVIN MONOAMINE OXIDASE"/>
    <property type="match status" value="1"/>
</dbReference>
<dbReference type="GO" id="GO:0005737">
    <property type="term" value="C:cytoplasm"/>
    <property type="evidence" value="ECO:0007669"/>
    <property type="project" value="UniProtKB-SubCell"/>
</dbReference>